<comment type="similarity">
    <text evidence="1 5">Belongs to the glycosyl hydrolase 32 family.</text>
</comment>
<dbReference type="Gene3D" id="2.115.10.20">
    <property type="entry name" value="Glycosyl hydrolase domain, family 43"/>
    <property type="match status" value="1"/>
</dbReference>
<dbReference type="Pfam" id="PF08244">
    <property type="entry name" value="Glyco_hydro_32C"/>
    <property type="match status" value="1"/>
</dbReference>
<dbReference type="InterPro" id="IPR051214">
    <property type="entry name" value="GH32_Enzymes"/>
</dbReference>
<organism evidence="8 9">
    <name type="scientific">Candidatus Egerieicola pullicola</name>
    <dbReference type="NCBI Taxonomy" id="2840775"/>
    <lineage>
        <taxon>Bacteria</taxon>
        <taxon>Bacillati</taxon>
        <taxon>Bacillota</taxon>
        <taxon>Clostridia</taxon>
        <taxon>Eubacteriales</taxon>
        <taxon>Oscillospiraceae</taxon>
        <taxon>Oscillospiraceae incertae sedis</taxon>
        <taxon>Candidatus Egerieicola</taxon>
    </lineage>
</organism>
<dbReference type="Proteomes" id="UP000886749">
    <property type="component" value="Unassembled WGS sequence"/>
</dbReference>
<dbReference type="EMBL" id="DVGY01000129">
    <property type="protein sequence ID" value="HIR41311.1"/>
    <property type="molecule type" value="Genomic_DNA"/>
</dbReference>
<dbReference type="SUPFAM" id="SSF75005">
    <property type="entry name" value="Arabinanase/levansucrase/invertase"/>
    <property type="match status" value="1"/>
</dbReference>
<evidence type="ECO:0000259" key="7">
    <source>
        <dbReference type="Pfam" id="PF08244"/>
    </source>
</evidence>
<keyword evidence="4 5" id="KW-0326">Glycosidase</keyword>
<dbReference type="AlphaFoldDB" id="A0A9D1DCT0"/>
<feature type="domain" description="Glycosyl hydrolase family 32 N-terminal" evidence="6">
    <location>
        <begin position="7"/>
        <end position="311"/>
    </location>
</feature>
<feature type="domain" description="Glycosyl hydrolase family 32 C-terminal" evidence="7">
    <location>
        <begin position="367"/>
        <end position="435"/>
    </location>
</feature>
<dbReference type="InterPro" id="IPR023296">
    <property type="entry name" value="Glyco_hydro_beta-prop_sf"/>
</dbReference>
<sequence length="440" mass="49861">MNTSLLHLHAPDHWINDPNGFLYYQREYHLFYQYFPYADAWGTMHWGHAVSRDLVHWEHKGIALFPTIREDQNGCFSGCAVEQEGDMVLFYTGVRYLTPNPRNIHVSLDGKMESNQLTIRSADGFAFDNWAGKKVVISAITDPAVGDVSDTRDPKVWKGKHGWYLLLGSTVNRQGRVLLYESKDLIHWEYRSQAGLEDSRYGWMWECPNYVEAPGGEVLLVSAMDFCPENQKPDSVVACFPVHFSEASGTMKISPQYQLLDYGRDLYAPQTTLDAQGLPVLVAWVRMPTPTEEGWIGMFSAPRRVQVREGHVSFSLHPNIRQACSCPISHPSQAFSAGYRVECSLKEGEWVNLGGFEIACRDGRICTDRTKVYPQQGVGPLLCQTPMLNRFEIEVLVEDHLVEVFVNDGEYTITNAVYGLHRDWSGNLSGTISFFTGKEE</sequence>
<gene>
    <name evidence="8" type="ORF">IAB36_05745</name>
</gene>
<dbReference type="InterPro" id="IPR013189">
    <property type="entry name" value="Glyco_hydro_32_C"/>
</dbReference>
<dbReference type="GO" id="GO:0004564">
    <property type="term" value="F:beta-fructofuranosidase activity"/>
    <property type="evidence" value="ECO:0007669"/>
    <property type="project" value="UniProtKB-EC"/>
</dbReference>
<protein>
    <recommendedName>
        <fullName evidence="2">beta-fructofuranosidase</fullName>
        <ecNumber evidence="2">3.2.1.26</ecNumber>
    </recommendedName>
</protein>
<proteinExistence type="inferred from homology"/>
<dbReference type="GO" id="GO:0005975">
    <property type="term" value="P:carbohydrate metabolic process"/>
    <property type="evidence" value="ECO:0007669"/>
    <property type="project" value="InterPro"/>
</dbReference>
<dbReference type="Gene3D" id="2.60.120.560">
    <property type="entry name" value="Exo-inulinase, domain 1"/>
    <property type="match status" value="1"/>
</dbReference>
<dbReference type="SMART" id="SM00640">
    <property type="entry name" value="Glyco_32"/>
    <property type="match status" value="1"/>
</dbReference>
<evidence type="ECO:0000259" key="6">
    <source>
        <dbReference type="Pfam" id="PF00251"/>
    </source>
</evidence>
<evidence type="ECO:0000256" key="5">
    <source>
        <dbReference type="RuleBase" id="RU362110"/>
    </source>
</evidence>
<comment type="caution">
    <text evidence="8">The sequence shown here is derived from an EMBL/GenBank/DDBJ whole genome shotgun (WGS) entry which is preliminary data.</text>
</comment>
<evidence type="ECO:0000256" key="4">
    <source>
        <dbReference type="ARBA" id="ARBA00023295"/>
    </source>
</evidence>
<dbReference type="PANTHER" id="PTHR43101">
    <property type="entry name" value="BETA-FRUCTOSIDASE"/>
    <property type="match status" value="1"/>
</dbReference>
<keyword evidence="3 5" id="KW-0378">Hydrolase</keyword>
<accession>A0A9D1DCT0</accession>
<dbReference type="InterPro" id="IPR001362">
    <property type="entry name" value="Glyco_hydro_32"/>
</dbReference>
<dbReference type="InterPro" id="IPR013320">
    <property type="entry name" value="ConA-like_dom_sf"/>
</dbReference>
<name>A0A9D1DCT0_9FIRM</name>
<reference evidence="8" key="1">
    <citation type="submission" date="2020-10" db="EMBL/GenBank/DDBJ databases">
        <authorList>
            <person name="Gilroy R."/>
        </authorList>
    </citation>
    <scope>NUCLEOTIDE SEQUENCE</scope>
    <source>
        <strain evidence="8">CHK184-25365</strain>
    </source>
</reference>
<evidence type="ECO:0000256" key="1">
    <source>
        <dbReference type="ARBA" id="ARBA00009902"/>
    </source>
</evidence>
<dbReference type="Pfam" id="PF00251">
    <property type="entry name" value="Glyco_hydro_32N"/>
    <property type="match status" value="1"/>
</dbReference>
<evidence type="ECO:0000256" key="3">
    <source>
        <dbReference type="ARBA" id="ARBA00022801"/>
    </source>
</evidence>
<dbReference type="InterPro" id="IPR013148">
    <property type="entry name" value="Glyco_hydro_32_N"/>
</dbReference>
<dbReference type="EC" id="3.2.1.26" evidence="2"/>
<evidence type="ECO:0000256" key="2">
    <source>
        <dbReference type="ARBA" id="ARBA00012758"/>
    </source>
</evidence>
<evidence type="ECO:0000313" key="9">
    <source>
        <dbReference type="Proteomes" id="UP000886749"/>
    </source>
</evidence>
<dbReference type="CDD" id="cd08996">
    <property type="entry name" value="GH32_FFase"/>
    <property type="match status" value="1"/>
</dbReference>
<reference evidence="8" key="2">
    <citation type="journal article" date="2021" name="PeerJ">
        <title>Extensive microbial diversity within the chicken gut microbiome revealed by metagenomics and culture.</title>
        <authorList>
            <person name="Gilroy R."/>
            <person name="Ravi A."/>
            <person name="Getino M."/>
            <person name="Pursley I."/>
            <person name="Horton D.L."/>
            <person name="Alikhan N.F."/>
            <person name="Baker D."/>
            <person name="Gharbi K."/>
            <person name="Hall N."/>
            <person name="Watson M."/>
            <person name="Adriaenssens E.M."/>
            <person name="Foster-Nyarko E."/>
            <person name="Jarju S."/>
            <person name="Secka A."/>
            <person name="Antonio M."/>
            <person name="Oren A."/>
            <person name="Chaudhuri R.R."/>
            <person name="La Ragione R."/>
            <person name="Hildebrand F."/>
            <person name="Pallen M.J."/>
        </authorList>
    </citation>
    <scope>NUCLEOTIDE SEQUENCE</scope>
    <source>
        <strain evidence="8">CHK184-25365</strain>
    </source>
</reference>
<evidence type="ECO:0000313" key="8">
    <source>
        <dbReference type="EMBL" id="HIR41311.1"/>
    </source>
</evidence>
<dbReference type="SUPFAM" id="SSF49899">
    <property type="entry name" value="Concanavalin A-like lectins/glucanases"/>
    <property type="match status" value="1"/>
</dbReference>
<dbReference type="PANTHER" id="PTHR43101:SF1">
    <property type="entry name" value="BETA-FRUCTOSIDASE"/>
    <property type="match status" value="1"/>
</dbReference>